<dbReference type="InterPro" id="IPR036425">
    <property type="entry name" value="MoaB/Mog-like_dom_sf"/>
</dbReference>
<dbReference type="SUPFAM" id="SSF142433">
    <property type="entry name" value="CinA-like"/>
    <property type="match status" value="1"/>
</dbReference>
<gene>
    <name evidence="3" type="ORF">A8L45_07035</name>
</gene>
<accession>A0A1C3EM80</accession>
<comment type="caution">
    <text evidence="3">The sequence shown here is derived from an EMBL/GenBank/DDBJ whole genome shotgun (WGS) entry which is preliminary data.</text>
</comment>
<dbReference type="OrthoDB" id="9801454at2"/>
<dbReference type="SMART" id="SM00852">
    <property type="entry name" value="MoCF_biosynth"/>
    <property type="match status" value="1"/>
</dbReference>
<dbReference type="InterPro" id="IPR036653">
    <property type="entry name" value="CinA-like_C"/>
</dbReference>
<dbReference type="Gene3D" id="3.90.950.20">
    <property type="entry name" value="CinA-like"/>
    <property type="match status" value="1"/>
</dbReference>
<organism evidence="3 4">
    <name type="scientific">Veronia pacifica</name>
    <dbReference type="NCBI Taxonomy" id="1080227"/>
    <lineage>
        <taxon>Bacteria</taxon>
        <taxon>Pseudomonadati</taxon>
        <taxon>Pseudomonadota</taxon>
        <taxon>Gammaproteobacteria</taxon>
        <taxon>Vibrionales</taxon>
        <taxon>Vibrionaceae</taxon>
        <taxon>Veronia</taxon>
    </lineage>
</organism>
<reference evidence="3 4" key="1">
    <citation type="submission" date="2016-05" db="EMBL/GenBank/DDBJ databases">
        <title>Genomic Taxonomy of the Vibrionaceae.</title>
        <authorList>
            <person name="Gomez-Gil B."/>
            <person name="Enciso-Ibarra J."/>
        </authorList>
    </citation>
    <scope>NUCLEOTIDE SEQUENCE [LARGE SCALE GENOMIC DNA]</scope>
    <source>
        <strain evidence="3 4">CAIM 1920</strain>
    </source>
</reference>
<dbReference type="PIRSF" id="PIRSF006728">
    <property type="entry name" value="CinA"/>
    <property type="match status" value="1"/>
</dbReference>
<dbReference type="NCBIfam" id="TIGR00177">
    <property type="entry name" value="molyb_syn"/>
    <property type="match status" value="1"/>
</dbReference>
<sequence length="402" mass="44262">MISTGEEVLHGDINDTNASWLSRNCFEQGFPLHRRVTVGDSLDDLAVELTRCSLVSDVVVVNGGLGPTTDDLTSQAMAAAMDVELELNTDWLAELKARFERDGREMPKSNIKQAMLPTGAEILDNPIGSACGFVAVLNDSVFFFTPGVPSEFKMMFDEQILPRLKAMAPNNAARDVQRLYTYGLSEAVLNDSFDALSLPDGFEIGYRSALPFIEVKLFSPRSAEQVPDVIDELREKLGEHIVGDGKPMLNHVGELLAKREITVALAEQFTGGWLANAMQSEYECQQHFIQGWVLSERAQVDDAEQYPLAAAIAMASAARENAGTSVALACGKNIEGKVSIALSTLEGDWGIRVSSRKAMTQDDYRHYLSTLMLDLLRRWLEKKSMFPVIASLNLLEEQHISG</sequence>
<dbReference type="PANTHER" id="PTHR13939">
    <property type="entry name" value="NICOTINAMIDE-NUCLEOTIDE AMIDOHYDROLASE PNCC"/>
    <property type="match status" value="1"/>
</dbReference>
<dbReference type="CDD" id="cd00885">
    <property type="entry name" value="cinA"/>
    <property type="match status" value="1"/>
</dbReference>
<dbReference type="SUPFAM" id="SSF53218">
    <property type="entry name" value="Molybdenum cofactor biosynthesis proteins"/>
    <property type="match status" value="1"/>
</dbReference>
<protein>
    <recommendedName>
        <fullName evidence="1">CinA-like protein</fullName>
    </recommendedName>
</protein>
<name>A0A1C3EM80_9GAMM</name>
<dbReference type="InterPro" id="IPR050101">
    <property type="entry name" value="CinA"/>
</dbReference>
<dbReference type="NCBIfam" id="TIGR00200">
    <property type="entry name" value="cinA_nterm"/>
    <property type="match status" value="1"/>
</dbReference>
<evidence type="ECO:0000313" key="4">
    <source>
        <dbReference type="Proteomes" id="UP000094936"/>
    </source>
</evidence>
<dbReference type="AlphaFoldDB" id="A0A1C3EM80"/>
<dbReference type="InterPro" id="IPR008135">
    <property type="entry name" value="Competence-induced_CinA"/>
</dbReference>
<dbReference type="PANTHER" id="PTHR13939:SF0">
    <property type="entry name" value="NMN AMIDOHYDROLASE-LIKE PROTEIN YFAY"/>
    <property type="match status" value="1"/>
</dbReference>
<evidence type="ECO:0000256" key="1">
    <source>
        <dbReference type="HAMAP-Rule" id="MF_00226"/>
    </source>
</evidence>
<dbReference type="Proteomes" id="UP000094936">
    <property type="component" value="Unassembled WGS sequence"/>
</dbReference>
<dbReference type="Pfam" id="PF00994">
    <property type="entry name" value="MoCF_biosynth"/>
    <property type="match status" value="1"/>
</dbReference>
<dbReference type="HAMAP" id="MF_00226_B">
    <property type="entry name" value="CinA_B"/>
    <property type="match status" value="1"/>
</dbReference>
<proteinExistence type="inferred from homology"/>
<dbReference type="InterPro" id="IPR001453">
    <property type="entry name" value="MoaB/Mog_dom"/>
</dbReference>
<dbReference type="Gene3D" id="3.40.980.10">
    <property type="entry name" value="MoaB/Mog-like domain"/>
    <property type="match status" value="1"/>
</dbReference>
<evidence type="ECO:0000313" key="3">
    <source>
        <dbReference type="EMBL" id="ODA34329.1"/>
    </source>
</evidence>
<comment type="similarity">
    <text evidence="1">Belongs to the CinA family.</text>
</comment>
<dbReference type="EMBL" id="LYBM01000009">
    <property type="protein sequence ID" value="ODA34329.1"/>
    <property type="molecule type" value="Genomic_DNA"/>
</dbReference>
<feature type="domain" description="MoaB/Mog" evidence="2">
    <location>
        <begin position="1"/>
        <end position="167"/>
    </location>
</feature>
<keyword evidence="4" id="KW-1185">Reference proteome</keyword>
<evidence type="ECO:0000259" key="2">
    <source>
        <dbReference type="SMART" id="SM00852"/>
    </source>
</evidence>
<dbReference type="STRING" id="1080227.A8L45_07035"/>